<sequence length="127" mass="14218">MRDQVDTLVATLRDELGADLRGVFWGNFAAENYVVAYIQDDVRAEYDSGTIADMVNILVDEQLRTHGFDELSHLLGELQVTVRAFEESTQLMAWDPLSERGVFVSITAAEDGIPPVIRALRELDFSV</sequence>
<organism evidence="1 2">
    <name type="scientific">Halogranum rubrum</name>
    <dbReference type="NCBI Taxonomy" id="553466"/>
    <lineage>
        <taxon>Archaea</taxon>
        <taxon>Methanobacteriati</taxon>
        <taxon>Methanobacteriota</taxon>
        <taxon>Stenosarchaea group</taxon>
        <taxon>Halobacteria</taxon>
        <taxon>Halobacteriales</taxon>
        <taxon>Haloferacaceae</taxon>
    </lineage>
</organism>
<evidence type="ECO:0000313" key="1">
    <source>
        <dbReference type="EMBL" id="SFK87527.1"/>
    </source>
</evidence>
<dbReference type="InterPro" id="IPR055944">
    <property type="entry name" value="DUF7522"/>
</dbReference>
<dbReference type="AlphaFoldDB" id="A0A1I4D533"/>
<dbReference type="RefSeq" id="WP_089867869.1">
    <property type="nucleotide sequence ID" value="NZ_FOTC01000001.1"/>
</dbReference>
<proteinExistence type="predicted"/>
<dbReference type="EMBL" id="FOTC01000001">
    <property type="protein sequence ID" value="SFK87527.1"/>
    <property type="molecule type" value="Genomic_DNA"/>
</dbReference>
<dbReference type="Pfam" id="PF24366">
    <property type="entry name" value="DUF7522"/>
    <property type="match status" value="1"/>
</dbReference>
<reference evidence="2" key="1">
    <citation type="submission" date="2016-10" db="EMBL/GenBank/DDBJ databases">
        <authorList>
            <person name="Varghese N."/>
            <person name="Submissions S."/>
        </authorList>
    </citation>
    <scope>NUCLEOTIDE SEQUENCE [LARGE SCALE GENOMIC DNA]</scope>
    <source>
        <strain evidence="2">CGMCC 1.7738</strain>
    </source>
</reference>
<keyword evidence="2" id="KW-1185">Reference proteome</keyword>
<gene>
    <name evidence="1" type="ORF">SAMN04487950_1572</name>
</gene>
<name>A0A1I4D533_9EURY</name>
<accession>A0A1I4D533</accession>
<dbReference type="Proteomes" id="UP000199607">
    <property type="component" value="Unassembled WGS sequence"/>
</dbReference>
<protein>
    <submittedName>
        <fullName evidence="1">Uncharacterized protein</fullName>
    </submittedName>
</protein>
<evidence type="ECO:0000313" key="2">
    <source>
        <dbReference type="Proteomes" id="UP000199607"/>
    </source>
</evidence>